<evidence type="ECO:0000313" key="3">
    <source>
        <dbReference type="Proteomes" id="UP000053024"/>
    </source>
</evidence>
<reference evidence="2 3" key="1">
    <citation type="submission" date="2015-10" db="EMBL/GenBank/DDBJ databases">
        <title>Draft genome sequence of Streptomyces bungoensis DSM 41781, type strain for the species Streptomyces bungoensis.</title>
        <authorList>
            <person name="Ruckert C."/>
            <person name="Winkler A."/>
            <person name="Kalinowski J."/>
            <person name="Kampfer P."/>
            <person name="Glaeser S."/>
        </authorList>
    </citation>
    <scope>NUCLEOTIDE SEQUENCE [LARGE SCALE GENOMIC DNA]</scope>
    <source>
        <strain evidence="2 3">DSM 41781</strain>
    </source>
</reference>
<name>A0A117RE67_9ACTN</name>
<evidence type="ECO:0000256" key="1">
    <source>
        <dbReference type="SAM" id="Phobius"/>
    </source>
</evidence>
<dbReference type="RefSeq" id="WP_061920310.1">
    <property type="nucleotide sequence ID" value="NZ_JBEYBH010000006.1"/>
</dbReference>
<dbReference type="AlphaFoldDB" id="A0A117RE67"/>
<proteinExistence type="predicted"/>
<keyword evidence="3" id="KW-1185">Reference proteome</keyword>
<dbReference type="STRING" id="285568.AQJ66_12715"/>
<sequence>MNRPQREAAVRRILERTQPPVPPELWGEAVRRGDRLLRRRRLVHRVLWLLLCAAVVAFGVWAAGAHPWVEPPSQTTPPVTGW</sequence>
<protein>
    <submittedName>
        <fullName evidence="2">Uncharacterized protein</fullName>
    </submittedName>
</protein>
<comment type="caution">
    <text evidence="2">The sequence shown here is derived from an EMBL/GenBank/DDBJ whole genome shotgun (WGS) entry which is preliminary data.</text>
</comment>
<dbReference type="EMBL" id="LMWX01000018">
    <property type="protein sequence ID" value="KUN85811.1"/>
    <property type="molecule type" value="Genomic_DNA"/>
</dbReference>
<organism evidence="2 3">
    <name type="scientific">Streptomyces bungoensis</name>
    <dbReference type="NCBI Taxonomy" id="285568"/>
    <lineage>
        <taxon>Bacteria</taxon>
        <taxon>Bacillati</taxon>
        <taxon>Actinomycetota</taxon>
        <taxon>Actinomycetes</taxon>
        <taxon>Kitasatosporales</taxon>
        <taxon>Streptomycetaceae</taxon>
        <taxon>Streptomyces</taxon>
    </lineage>
</organism>
<keyword evidence="1" id="KW-0812">Transmembrane</keyword>
<keyword evidence="1" id="KW-0472">Membrane</keyword>
<evidence type="ECO:0000313" key="2">
    <source>
        <dbReference type="EMBL" id="KUN85811.1"/>
    </source>
</evidence>
<keyword evidence="1" id="KW-1133">Transmembrane helix</keyword>
<dbReference type="Proteomes" id="UP000053024">
    <property type="component" value="Unassembled WGS sequence"/>
</dbReference>
<accession>A0A117RE67</accession>
<gene>
    <name evidence="2" type="ORF">AQJ66_12715</name>
</gene>
<feature type="transmembrane region" description="Helical" evidence="1">
    <location>
        <begin position="42"/>
        <end position="63"/>
    </location>
</feature>